<dbReference type="EMBL" id="JBHFFA010000001">
    <property type="protein sequence ID" value="KAL2653077.1"/>
    <property type="molecule type" value="Genomic_DNA"/>
</dbReference>
<dbReference type="Proteomes" id="UP001605036">
    <property type="component" value="Unassembled WGS sequence"/>
</dbReference>
<organism evidence="1 2">
    <name type="scientific">Riccia fluitans</name>
    <dbReference type="NCBI Taxonomy" id="41844"/>
    <lineage>
        <taxon>Eukaryota</taxon>
        <taxon>Viridiplantae</taxon>
        <taxon>Streptophyta</taxon>
        <taxon>Embryophyta</taxon>
        <taxon>Marchantiophyta</taxon>
        <taxon>Marchantiopsida</taxon>
        <taxon>Marchantiidae</taxon>
        <taxon>Marchantiales</taxon>
        <taxon>Ricciaceae</taxon>
        <taxon>Riccia</taxon>
    </lineage>
</organism>
<proteinExistence type="predicted"/>
<accession>A0ABD1ZPU9</accession>
<protein>
    <submittedName>
        <fullName evidence="1">Uncharacterized protein</fullName>
    </submittedName>
</protein>
<gene>
    <name evidence="1" type="ORF">R1flu_021205</name>
</gene>
<reference evidence="1 2" key="1">
    <citation type="submission" date="2024-09" db="EMBL/GenBank/DDBJ databases">
        <title>Chromosome-scale assembly of Riccia fluitans.</title>
        <authorList>
            <person name="Paukszto L."/>
            <person name="Sawicki J."/>
            <person name="Karawczyk K."/>
            <person name="Piernik-Szablinska J."/>
            <person name="Szczecinska M."/>
            <person name="Mazdziarz M."/>
        </authorList>
    </citation>
    <scope>NUCLEOTIDE SEQUENCE [LARGE SCALE GENOMIC DNA]</scope>
    <source>
        <strain evidence="1">Rf_01</strain>
        <tissue evidence="1">Aerial parts of the thallus</tissue>
    </source>
</reference>
<evidence type="ECO:0000313" key="1">
    <source>
        <dbReference type="EMBL" id="KAL2653077.1"/>
    </source>
</evidence>
<keyword evidence="2" id="KW-1185">Reference proteome</keyword>
<dbReference type="AlphaFoldDB" id="A0ABD1ZPU9"/>
<name>A0ABD1ZPU9_9MARC</name>
<evidence type="ECO:0000313" key="2">
    <source>
        <dbReference type="Proteomes" id="UP001605036"/>
    </source>
</evidence>
<comment type="caution">
    <text evidence="1">The sequence shown here is derived from an EMBL/GenBank/DDBJ whole genome shotgun (WGS) entry which is preliminary data.</text>
</comment>
<sequence>MGGCDKSSGGEGNEIKAVREEVLSGKEVEVVLRTELLFMERDAAPADAEPLTIENCAKPVFFESLSSTHETRLQTEN</sequence>